<feature type="compositionally biased region" description="Basic and acidic residues" evidence="4">
    <location>
        <begin position="147"/>
        <end position="162"/>
    </location>
</feature>
<keyword evidence="3" id="KW-0560">Oxidoreductase</keyword>
<keyword evidence="3" id="KW-0479">Metal-binding</keyword>
<protein>
    <recommendedName>
        <fullName evidence="3">Superoxide dismutase [Cu-Zn]</fullName>
        <ecNumber evidence="3">1.15.1.1</ecNumber>
    </recommendedName>
</protein>
<dbReference type="InterPro" id="IPR036423">
    <property type="entry name" value="SOD-like_Cu/Zn_dom_sf"/>
</dbReference>
<keyword evidence="3" id="KW-0862">Zinc</keyword>
<dbReference type="SUPFAM" id="SSF49329">
    <property type="entry name" value="Cu,Zn superoxide dismutase-like"/>
    <property type="match status" value="1"/>
</dbReference>
<dbReference type="InterPro" id="IPR018152">
    <property type="entry name" value="SOD_Cu/Zn_BS"/>
</dbReference>
<dbReference type="GO" id="GO:0005507">
    <property type="term" value="F:copper ion binding"/>
    <property type="evidence" value="ECO:0007669"/>
    <property type="project" value="InterPro"/>
</dbReference>
<feature type="region of interest" description="Disordered" evidence="4">
    <location>
        <begin position="141"/>
        <end position="164"/>
    </location>
</feature>
<name>A0A4R6TZP2_9BACI</name>
<comment type="similarity">
    <text evidence="1 3">Belongs to the Cu-Zn superoxide dismutase family.</text>
</comment>
<dbReference type="InterPro" id="IPR024134">
    <property type="entry name" value="SOD_Cu/Zn_/chaperone"/>
</dbReference>
<feature type="domain" description="Superoxide dismutase copper/zinc binding" evidence="5">
    <location>
        <begin position="31"/>
        <end position="175"/>
    </location>
</feature>
<evidence type="ECO:0000256" key="1">
    <source>
        <dbReference type="ARBA" id="ARBA00010457"/>
    </source>
</evidence>
<gene>
    <name evidence="6" type="ORF">EV213_11953</name>
</gene>
<dbReference type="PANTHER" id="PTHR10003">
    <property type="entry name" value="SUPEROXIDE DISMUTASE CU-ZN -RELATED"/>
    <property type="match status" value="1"/>
</dbReference>
<evidence type="ECO:0000313" key="6">
    <source>
        <dbReference type="EMBL" id="TDQ36264.1"/>
    </source>
</evidence>
<organism evidence="6 7">
    <name type="scientific">Aureibacillus halotolerans</name>
    <dbReference type="NCBI Taxonomy" id="1508390"/>
    <lineage>
        <taxon>Bacteria</taxon>
        <taxon>Bacillati</taxon>
        <taxon>Bacillota</taxon>
        <taxon>Bacilli</taxon>
        <taxon>Bacillales</taxon>
        <taxon>Bacillaceae</taxon>
        <taxon>Aureibacillus</taxon>
    </lineage>
</organism>
<comment type="catalytic activity">
    <reaction evidence="3">
        <text>2 superoxide + 2 H(+) = H2O2 + O2</text>
        <dbReference type="Rhea" id="RHEA:20696"/>
        <dbReference type="ChEBI" id="CHEBI:15378"/>
        <dbReference type="ChEBI" id="CHEBI:15379"/>
        <dbReference type="ChEBI" id="CHEBI:16240"/>
        <dbReference type="ChEBI" id="CHEBI:18421"/>
        <dbReference type="EC" id="1.15.1.1"/>
    </reaction>
</comment>
<sequence>MSGDGQDVEALSETPERPSAIAQLINTDKDVIGEVTFHDVDGKTKVDIEVAGLKPGFHGFHIHTVGICEADAKEGPFTTAEGHYNPTHADHPNHVGDLPPLFVTTDGNAKLTVQTDRFSGQELVEAATGIIIHEKADNLSNIPDRYQSTEKDTPGPDKETLKAGDGGARVACGVIIAP</sequence>
<dbReference type="Pfam" id="PF00080">
    <property type="entry name" value="Sod_Cu"/>
    <property type="match status" value="1"/>
</dbReference>
<comment type="caution">
    <text evidence="6">The sequence shown here is derived from an EMBL/GenBank/DDBJ whole genome shotgun (WGS) entry which is preliminary data.</text>
</comment>
<dbReference type="Gene3D" id="2.60.40.200">
    <property type="entry name" value="Superoxide dismutase, copper/zinc binding domain"/>
    <property type="match status" value="1"/>
</dbReference>
<comment type="function">
    <text evidence="2">Destroys radicals which are normally produced within the cells and which are toxic to biological systems. May play a role in favoring mycobacterial survival in phagocytes.</text>
</comment>
<dbReference type="AlphaFoldDB" id="A0A4R6TZP2"/>
<dbReference type="PROSITE" id="PS00332">
    <property type="entry name" value="SOD_CU_ZN_2"/>
    <property type="match status" value="1"/>
</dbReference>
<evidence type="ECO:0000256" key="4">
    <source>
        <dbReference type="SAM" id="MobiDB-lite"/>
    </source>
</evidence>
<evidence type="ECO:0000313" key="7">
    <source>
        <dbReference type="Proteomes" id="UP000295632"/>
    </source>
</evidence>
<dbReference type="GO" id="GO:0004784">
    <property type="term" value="F:superoxide dismutase activity"/>
    <property type="evidence" value="ECO:0007669"/>
    <property type="project" value="UniProtKB-EC"/>
</dbReference>
<accession>A0A4R6TZP2</accession>
<reference evidence="6 7" key="1">
    <citation type="submission" date="2019-03" db="EMBL/GenBank/DDBJ databases">
        <title>Genomic Encyclopedia of Type Strains, Phase IV (KMG-IV): sequencing the most valuable type-strain genomes for metagenomic binning, comparative biology and taxonomic classification.</title>
        <authorList>
            <person name="Goeker M."/>
        </authorList>
    </citation>
    <scope>NUCLEOTIDE SEQUENCE [LARGE SCALE GENOMIC DNA]</scope>
    <source>
        <strain evidence="6 7">DSM 28697</strain>
    </source>
</reference>
<comment type="cofactor">
    <cofactor evidence="3">
        <name>Cu cation</name>
        <dbReference type="ChEBI" id="CHEBI:23378"/>
    </cofactor>
    <text evidence="3">Binds 1 copper ion per subunit.</text>
</comment>
<evidence type="ECO:0000256" key="2">
    <source>
        <dbReference type="ARBA" id="ARBA00024900"/>
    </source>
</evidence>
<keyword evidence="3" id="KW-0186">Copper</keyword>
<proteinExistence type="inferred from homology"/>
<dbReference type="EC" id="1.15.1.1" evidence="3"/>
<evidence type="ECO:0000259" key="5">
    <source>
        <dbReference type="Pfam" id="PF00080"/>
    </source>
</evidence>
<dbReference type="InterPro" id="IPR001424">
    <property type="entry name" value="SOD_Cu_Zn_dom"/>
</dbReference>
<evidence type="ECO:0000256" key="3">
    <source>
        <dbReference type="RuleBase" id="RU000393"/>
    </source>
</evidence>
<dbReference type="Proteomes" id="UP000295632">
    <property type="component" value="Unassembled WGS sequence"/>
</dbReference>
<comment type="cofactor">
    <cofactor evidence="3">
        <name>Zn(2+)</name>
        <dbReference type="ChEBI" id="CHEBI:29105"/>
    </cofactor>
    <text evidence="3">Binds 1 zinc ion per subunit.</text>
</comment>
<dbReference type="EMBL" id="SNYJ01000019">
    <property type="protein sequence ID" value="TDQ36264.1"/>
    <property type="molecule type" value="Genomic_DNA"/>
</dbReference>
<keyword evidence="7" id="KW-1185">Reference proteome</keyword>